<dbReference type="GO" id="GO:0005576">
    <property type="term" value="C:extracellular region"/>
    <property type="evidence" value="ECO:0007669"/>
    <property type="project" value="UniProtKB-SubCell"/>
</dbReference>
<protein>
    <submittedName>
        <fullName evidence="15">Uncharacterized protein</fullName>
    </submittedName>
</protein>
<evidence type="ECO:0000256" key="3">
    <source>
        <dbReference type="ARBA" id="ARBA00022525"/>
    </source>
</evidence>
<dbReference type="Gene3D" id="3.50.30.30">
    <property type="match status" value="2"/>
</dbReference>
<dbReference type="InterPro" id="IPR010259">
    <property type="entry name" value="S8pro/Inhibitor_I9"/>
</dbReference>
<evidence type="ECO:0000256" key="6">
    <source>
        <dbReference type="ARBA" id="ARBA00022801"/>
    </source>
</evidence>
<dbReference type="PROSITE" id="PS51892">
    <property type="entry name" value="SUBTILASE"/>
    <property type="match status" value="1"/>
</dbReference>
<dbReference type="Gene3D" id="3.40.50.200">
    <property type="entry name" value="Peptidase S8/S53 domain"/>
    <property type="match status" value="2"/>
</dbReference>
<dbReference type="Gene3D" id="3.30.70.80">
    <property type="entry name" value="Peptidase S8 propeptide/proteinase inhibitor I9"/>
    <property type="match status" value="1"/>
</dbReference>
<dbReference type="FunFam" id="3.40.50.200:FF:000006">
    <property type="entry name" value="Subtilisin-like protease SBT1.5"/>
    <property type="match status" value="1"/>
</dbReference>
<feature type="active site" description="Charge relay system" evidence="9 10">
    <location>
        <position position="432"/>
    </location>
</feature>
<evidence type="ECO:0000256" key="7">
    <source>
        <dbReference type="ARBA" id="ARBA00022825"/>
    </source>
</evidence>
<keyword evidence="3" id="KW-0964">Secreted</keyword>
<feature type="domain" description="Inhibitor I9" evidence="13">
    <location>
        <begin position="4"/>
        <end position="49"/>
    </location>
</feature>
<dbReference type="Pfam" id="PF00082">
    <property type="entry name" value="Peptidase_S8"/>
    <property type="match status" value="1"/>
</dbReference>
<dbReference type="InterPro" id="IPR037045">
    <property type="entry name" value="S8pro/Inhibitor_I9_sf"/>
</dbReference>
<dbReference type="InterPro" id="IPR045051">
    <property type="entry name" value="SBT"/>
</dbReference>
<evidence type="ECO:0000256" key="5">
    <source>
        <dbReference type="ARBA" id="ARBA00022729"/>
    </source>
</evidence>
<dbReference type="GO" id="GO:0006508">
    <property type="term" value="P:proteolysis"/>
    <property type="evidence" value="ECO:0007669"/>
    <property type="project" value="UniProtKB-KW"/>
</dbReference>
<dbReference type="Pfam" id="PF17766">
    <property type="entry name" value="fn3_6"/>
    <property type="match status" value="1"/>
</dbReference>
<dbReference type="AlphaFoldDB" id="A0AAV0IC85"/>
<evidence type="ECO:0000313" key="16">
    <source>
        <dbReference type="Proteomes" id="UP001154282"/>
    </source>
</evidence>
<dbReference type="CDD" id="cd02120">
    <property type="entry name" value="PA_subtilisin_like"/>
    <property type="match status" value="1"/>
</dbReference>
<evidence type="ECO:0000256" key="11">
    <source>
        <dbReference type="RuleBase" id="RU003355"/>
    </source>
</evidence>
<gene>
    <name evidence="15" type="ORF">LITE_LOCUS8596</name>
</gene>
<evidence type="ECO:0000259" key="13">
    <source>
        <dbReference type="Pfam" id="PF05922"/>
    </source>
</evidence>
<comment type="subcellular location">
    <subcellularLocation>
        <location evidence="1">Secreted</location>
    </subcellularLocation>
</comment>
<feature type="active site" description="Charge relay system" evidence="9 10">
    <location>
        <position position="81"/>
    </location>
</feature>
<keyword evidence="8" id="KW-0325">Glycoprotein</keyword>
<evidence type="ECO:0000259" key="12">
    <source>
        <dbReference type="Pfam" id="PF00082"/>
    </source>
</evidence>
<dbReference type="PANTHER" id="PTHR10795">
    <property type="entry name" value="PROPROTEIN CONVERTASE SUBTILISIN/KEXIN"/>
    <property type="match status" value="1"/>
</dbReference>
<evidence type="ECO:0000256" key="1">
    <source>
        <dbReference type="ARBA" id="ARBA00004613"/>
    </source>
</evidence>
<organism evidence="15 16">
    <name type="scientific">Linum tenue</name>
    <dbReference type="NCBI Taxonomy" id="586396"/>
    <lineage>
        <taxon>Eukaryota</taxon>
        <taxon>Viridiplantae</taxon>
        <taxon>Streptophyta</taxon>
        <taxon>Embryophyta</taxon>
        <taxon>Tracheophyta</taxon>
        <taxon>Spermatophyta</taxon>
        <taxon>Magnoliopsida</taxon>
        <taxon>eudicotyledons</taxon>
        <taxon>Gunneridae</taxon>
        <taxon>Pentapetalae</taxon>
        <taxon>rosids</taxon>
        <taxon>fabids</taxon>
        <taxon>Malpighiales</taxon>
        <taxon>Linaceae</taxon>
        <taxon>Linum</taxon>
    </lineage>
</organism>
<accession>A0AAV0IC85</accession>
<dbReference type="GO" id="GO:0004252">
    <property type="term" value="F:serine-type endopeptidase activity"/>
    <property type="evidence" value="ECO:0007669"/>
    <property type="project" value="UniProtKB-UniRule"/>
</dbReference>
<keyword evidence="7 10" id="KW-0720">Serine protease</keyword>
<dbReference type="InterPro" id="IPR015500">
    <property type="entry name" value="Peptidase_S8_subtilisin-rel"/>
</dbReference>
<name>A0AAV0IC85_9ROSI</name>
<dbReference type="Pfam" id="PF05922">
    <property type="entry name" value="Inhibitor_I9"/>
    <property type="match status" value="1"/>
</dbReference>
<reference evidence="15" key="1">
    <citation type="submission" date="2022-08" db="EMBL/GenBank/DDBJ databases">
        <authorList>
            <person name="Gutierrez-Valencia J."/>
        </authorList>
    </citation>
    <scope>NUCLEOTIDE SEQUENCE</scope>
</reference>
<dbReference type="PRINTS" id="PR00723">
    <property type="entry name" value="SUBTILISIN"/>
</dbReference>
<dbReference type="InterPro" id="IPR036852">
    <property type="entry name" value="Peptidase_S8/S53_dom_sf"/>
</dbReference>
<evidence type="ECO:0000256" key="2">
    <source>
        <dbReference type="ARBA" id="ARBA00011073"/>
    </source>
</evidence>
<evidence type="ECO:0000259" key="14">
    <source>
        <dbReference type="Pfam" id="PF17766"/>
    </source>
</evidence>
<dbReference type="InterPro" id="IPR041469">
    <property type="entry name" value="Subtilisin-like_FN3"/>
</dbReference>
<dbReference type="InterPro" id="IPR023828">
    <property type="entry name" value="Peptidase_S8_Ser-AS"/>
</dbReference>
<dbReference type="InterPro" id="IPR023827">
    <property type="entry name" value="Peptidase_S8_Asp-AS"/>
</dbReference>
<proteinExistence type="inferred from homology"/>
<dbReference type="CDD" id="cd04852">
    <property type="entry name" value="Peptidases_S8_3"/>
    <property type="match status" value="1"/>
</dbReference>
<keyword evidence="4 10" id="KW-0645">Protease</keyword>
<dbReference type="PROSITE" id="PS00136">
    <property type="entry name" value="SUBTILASE_ASP"/>
    <property type="match status" value="1"/>
</dbReference>
<evidence type="ECO:0000256" key="8">
    <source>
        <dbReference type="ARBA" id="ARBA00023180"/>
    </source>
</evidence>
<dbReference type="PROSITE" id="PS00138">
    <property type="entry name" value="SUBTILASE_SER"/>
    <property type="match status" value="1"/>
</dbReference>
<dbReference type="SUPFAM" id="SSF52743">
    <property type="entry name" value="Subtilisin-like"/>
    <property type="match status" value="1"/>
</dbReference>
<dbReference type="EMBL" id="CAMGYJ010000003">
    <property type="protein sequence ID" value="CAI0395121.1"/>
    <property type="molecule type" value="Genomic_DNA"/>
</dbReference>
<evidence type="ECO:0000256" key="4">
    <source>
        <dbReference type="ARBA" id="ARBA00022670"/>
    </source>
</evidence>
<sequence length="648" mass="68274">MQSSSPELLYAYNTVVSGFSAKLSASELQSLTKTNGFLTAIPDEMLILHTTHTPKFLGLELGKGLWSPSSLASDVIVGILDTGIWPEHPSFQDRGLPPLPPSRWKGQCETATKFSLSNCNNKLIGAMYFYKGINETVDYRSPRDSNGHGTHTASTAAGGLVGSANFLGLANGSAAGMKYTARIAAYKVCWALGCTNSDLLAAMEQAVKDGVDVLSLSLGGAPKPFYNDNVAIASFGAVQNGVFVSCSAGNSGPASSSVSNVAPWIMTVAASYTDRGFPTTLFLGNGAKFEGSSLYYGKSIKNLPIVYAGTAGGKKQGANYCINGSLDKKLVKGKIVVCDRGLNAGKELMNYIASSKAPTASIVFRGTTYGANAPVMAAFSSRGPSSIGREVIKPDITAPGVNILAAWPPVTAPTQLKTDKRRVLFNIISGTSMSCPHISGIAALLKSTHQNWSPAAIKSAMMTSAYDLDNTANPIADTAFAFGSGHVDPERASDPGLVYDVSTEDYLNYLCSLDYNATQMSAVLSGKSFECPEGSDFRPGDLNYPSFAVNFKRGGGGRNETVRFRRTVTNVGTDVCSYRVKVEEPVGVSVVVEPEVLEFGRLGEKLGYSVGFVAAAGGGDSVPAFGSVVWSAGKYSVRSPIAVTWEQQ</sequence>
<keyword evidence="6 10" id="KW-0378">Hydrolase</keyword>
<dbReference type="Proteomes" id="UP001154282">
    <property type="component" value="Unassembled WGS sequence"/>
</dbReference>
<dbReference type="InterPro" id="IPR000209">
    <property type="entry name" value="Peptidase_S8/S53_dom"/>
</dbReference>
<feature type="domain" description="Peptidase S8/S53" evidence="12">
    <location>
        <begin position="73"/>
        <end position="483"/>
    </location>
</feature>
<dbReference type="Gene3D" id="2.60.40.2310">
    <property type="match status" value="1"/>
</dbReference>
<comment type="caution">
    <text evidence="15">The sequence shown here is derived from an EMBL/GenBank/DDBJ whole genome shotgun (WGS) entry which is preliminary data.</text>
</comment>
<feature type="active site" description="Charge relay system" evidence="9 10">
    <location>
        <position position="148"/>
    </location>
</feature>
<evidence type="ECO:0000256" key="9">
    <source>
        <dbReference type="PIRSR" id="PIRSR615500-1"/>
    </source>
</evidence>
<feature type="domain" description="Subtilisin-like protease fibronectin type-III" evidence="14">
    <location>
        <begin position="541"/>
        <end position="643"/>
    </location>
</feature>
<dbReference type="GO" id="GO:0009609">
    <property type="term" value="P:response to symbiotic bacterium"/>
    <property type="evidence" value="ECO:0007669"/>
    <property type="project" value="UniProtKB-ARBA"/>
</dbReference>
<keyword evidence="16" id="KW-1185">Reference proteome</keyword>
<evidence type="ECO:0000313" key="15">
    <source>
        <dbReference type="EMBL" id="CAI0395121.1"/>
    </source>
</evidence>
<dbReference type="InterPro" id="IPR034197">
    <property type="entry name" value="Peptidases_S8_3"/>
</dbReference>
<keyword evidence="5" id="KW-0732">Signal</keyword>
<comment type="similarity">
    <text evidence="2 10 11">Belongs to the peptidase S8 family.</text>
</comment>
<evidence type="ECO:0000256" key="10">
    <source>
        <dbReference type="PROSITE-ProRule" id="PRU01240"/>
    </source>
</evidence>